<evidence type="ECO:0000256" key="8">
    <source>
        <dbReference type="ARBA" id="ARBA00023004"/>
    </source>
</evidence>
<dbReference type="FunFam" id="2.170.130.10:FF:000001">
    <property type="entry name" value="Catecholate siderophore TonB-dependent receptor"/>
    <property type="match status" value="1"/>
</dbReference>
<dbReference type="Gene3D" id="2.170.130.10">
    <property type="entry name" value="TonB-dependent receptor, plug domain"/>
    <property type="match status" value="1"/>
</dbReference>
<evidence type="ECO:0000256" key="1">
    <source>
        <dbReference type="ARBA" id="ARBA00004571"/>
    </source>
</evidence>
<dbReference type="STRING" id="702114.A1355_04420"/>
<evidence type="ECO:0000313" key="17">
    <source>
        <dbReference type="EMBL" id="OAI19483.1"/>
    </source>
</evidence>
<keyword evidence="6 14" id="KW-0812">Transmembrane</keyword>
<comment type="similarity">
    <text evidence="2 14 15">Belongs to the TonB-dependent receptor family.</text>
</comment>
<keyword evidence="9" id="KW-0406">Ion transport</keyword>
<evidence type="ECO:0000256" key="11">
    <source>
        <dbReference type="ARBA" id="ARBA00023136"/>
    </source>
</evidence>
<dbReference type="SMART" id="SM00965">
    <property type="entry name" value="STN"/>
    <property type="match status" value="1"/>
</dbReference>
<evidence type="ECO:0000256" key="6">
    <source>
        <dbReference type="ARBA" id="ARBA00022692"/>
    </source>
</evidence>
<dbReference type="GO" id="GO:0015891">
    <property type="term" value="P:siderophore transport"/>
    <property type="evidence" value="ECO:0007669"/>
    <property type="project" value="InterPro"/>
</dbReference>
<feature type="domain" description="Secretin/TonB short N-terminal" evidence="16">
    <location>
        <begin position="41"/>
        <end position="92"/>
    </location>
</feature>
<dbReference type="AlphaFoldDB" id="A0A177NQ95"/>
<comment type="caution">
    <text evidence="17">The sequence shown here is derived from an EMBL/GenBank/DDBJ whole genome shotgun (WGS) entry which is preliminary data.</text>
</comment>
<evidence type="ECO:0000256" key="15">
    <source>
        <dbReference type="RuleBase" id="RU003357"/>
    </source>
</evidence>
<dbReference type="InterPro" id="IPR012910">
    <property type="entry name" value="Plug_dom"/>
</dbReference>
<dbReference type="GO" id="GO:0015344">
    <property type="term" value="F:siderophore uptake transmembrane transporter activity"/>
    <property type="evidence" value="ECO:0007669"/>
    <property type="project" value="TreeGrafter"/>
</dbReference>
<dbReference type="GO" id="GO:0009279">
    <property type="term" value="C:cell outer membrane"/>
    <property type="evidence" value="ECO:0007669"/>
    <property type="project" value="UniProtKB-SubCell"/>
</dbReference>
<gene>
    <name evidence="17" type="ORF">A1355_04420</name>
</gene>
<evidence type="ECO:0000256" key="5">
    <source>
        <dbReference type="ARBA" id="ARBA00022496"/>
    </source>
</evidence>
<keyword evidence="3 14" id="KW-0813">Transport</keyword>
<comment type="subcellular location">
    <subcellularLocation>
        <location evidence="1 14">Cell outer membrane</location>
        <topology evidence="1 14">Multi-pass membrane protein</topology>
    </subcellularLocation>
</comment>
<evidence type="ECO:0000256" key="14">
    <source>
        <dbReference type="PROSITE-ProRule" id="PRU01360"/>
    </source>
</evidence>
<evidence type="ECO:0000256" key="4">
    <source>
        <dbReference type="ARBA" id="ARBA00022452"/>
    </source>
</evidence>
<keyword evidence="13 14" id="KW-0998">Cell outer membrane</keyword>
<accession>A0A177NQ95</accession>
<evidence type="ECO:0000256" key="7">
    <source>
        <dbReference type="ARBA" id="ARBA00022729"/>
    </source>
</evidence>
<keyword evidence="18" id="KW-1185">Reference proteome</keyword>
<organism evidence="17 18">
    <name type="scientific">Methylomonas koyamae</name>
    <dbReference type="NCBI Taxonomy" id="702114"/>
    <lineage>
        <taxon>Bacteria</taxon>
        <taxon>Pseudomonadati</taxon>
        <taxon>Pseudomonadota</taxon>
        <taxon>Gammaproteobacteria</taxon>
        <taxon>Methylococcales</taxon>
        <taxon>Methylococcaceae</taxon>
        <taxon>Methylomonas</taxon>
    </lineage>
</organism>
<dbReference type="NCBIfam" id="TIGR01783">
    <property type="entry name" value="TonB-siderophor"/>
    <property type="match status" value="1"/>
</dbReference>
<dbReference type="PANTHER" id="PTHR32552">
    <property type="entry name" value="FERRICHROME IRON RECEPTOR-RELATED"/>
    <property type="match status" value="1"/>
</dbReference>
<keyword evidence="4 14" id="KW-1134">Transmembrane beta strand</keyword>
<evidence type="ECO:0000256" key="2">
    <source>
        <dbReference type="ARBA" id="ARBA00009810"/>
    </source>
</evidence>
<keyword evidence="12" id="KW-0675">Receptor</keyword>
<keyword evidence="11 14" id="KW-0472">Membrane</keyword>
<dbReference type="Gene3D" id="3.55.50.30">
    <property type="match status" value="1"/>
</dbReference>
<reference evidence="18" key="1">
    <citation type="submission" date="2016-03" db="EMBL/GenBank/DDBJ databases">
        <authorList>
            <person name="Heylen K."/>
            <person name="De Vos P."/>
            <person name="Vekeman B."/>
        </authorList>
    </citation>
    <scope>NUCLEOTIDE SEQUENCE [LARGE SCALE GENOMIC DNA]</scope>
    <source>
        <strain evidence="18">R-45383</strain>
    </source>
</reference>
<dbReference type="InterPro" id="IPR011662">
    <property type="entry name" value="Secretin/TonB_short_N"/>
</dbReference>
<dbReference type="FunFam" id="2.40.170.20:FF:000005">
    <property type="entry name" value="TonB-dependent siderophore receptor"/>
    <property type="match status" value="1"/>
</dbReference>
<dbReference type="InterPro" id="IPR039426">
    <property type="entry name" value="TonB-dep_rcpt-like"/>
</dbReference>
<evidence type="ECO:0000259" key="16">
    <source>
        <dbReference type="SMART" id="SM00965"/>
    </source>
</evidence>
<keyword evidence="10 15" id="KW-0798">TonB box</keyword>
<evidence type="ECO:0000256" key="10">
    <source>
        <dbReference type="ARBA" id="ARBA00023077"/>
    </source>
</evidence>
<dbReference type="Gene3D" id="2.40.170.20">
    <property type="entry name" value="TonB-dependent receptor, beta-barrel domain"/>
    <property type="match status" value="1"/>
</dbReference>
<dbReference type="GO" id="GO:0038023">
    <property type="term" value="F:signaling receptor activity"/>
    <property type="evidence" value="ECO:0007669"/>
    <property type="project" value="InterPro"/>
</dbReference>
<dbReference type="SUPFAM" id="SSF56935">
    <property type="entry name" value="Porins"/>
    <property type="match status" value="1"/>
</dbReference>
<dbReference type="InterPro" id="IPR037066">
    <property type="entry name" value="Plug_dom_sf"/>
</dbReference>
<dbReference type="CDD" id="cd01347">
    <property type="entry name" value="ligand_gated_channel"/>
    <property type="match status" value="1"/>
</dbReference>
<evidence type="ECO:0000256" key="9">
    <source>
        <dbReference type="ARBA" id="ARBA00023065"/>
    </source>
</evidence>
<name>A0A177NQ95_9GAMM</name>
<protein>
    <recommendedName>
        <fullName evidence="16">Secretin/TonB short N-terminal domain-containing protein</fullName>
    </recommendedName>
</protein>
<dbReference type="Pfam" id="PF07660">
    <property type="entry name" value="STN"/>
    <property type="match status" value="1"/>
</dbReference>
<evidence type="ECO:0000256" key="13">
    <source>
        <dbReference type="ARBA" id="ARBA00023237"/>
    </source>
</evidence>
<keyword evidence="7" id="KW-0732">Signal</keyword>
<dbReference type="PANTHER" id="PTHR32552:SF68">
    <property type="entry name" value="FERRICHROME OUTER MEMBRANE TRANSPORTER_PHAGE RECEPTOR"/>
    <property type="match status" value="1"/>
</dbReference>
<dbReference type="InterPro" id="IPR036942">
    <property type="entry name" value="Beta-barrel_TonB_sf"/>
</dbReference>
<dbReference type="Pfam" id="PF07715">
    <property type="entry name" value="Plug"/>
    <property type="match status" value="1"/>
</dbReference>
<evidence type="ECO:0000256" key="12">
    <source>
        <dbReference type="ARBA" id="ARBA00023170"/>
    </source>
</evidence>
<dbReference type="PROSITE" id="PS52016">
    <property type="entry name" value="TONB_DEPENDENT_REC_3"/>
    <property type="match status" value="1"/>
</dbReference>
<evidence type="ECO:0000256" key="3">
    <source>
        <dbReference type="ARBA" id="ARBA00022448"/>
    </source>
</evidence>
<dbReference type="InterPro" id="IPR010105">
    <property type="entry name" value="TonB_sidphr_rcpt"/>
</dbReference>
<dbReference type="Proteomes" id="UP000077628">
    <property type="component" value="Unassembled WGS sequence"/>
</dbReference>
<proteinExistence type="inferred from homology"/>
<dbReference type="InterPro" id="IPR000531">
    <property type="entry name" value="Beta-barrel_TonB"/>
</dbReference>
<evidence type="ECO:0000313" key="18">
    <source>
        <dbReference type="Proteomes" id="UP000077628"/>
    </source>
</evidence>
<dbReference type="EMBL" id="LUUK01000157">
    <property type="protein sequence ID" value="OAI19483.1"/>
    <property type="molecule type" value="Genomic_DNA"/>
</dbReference>
<keyword evidence="8" id="KW-0408">Iron</keyword>
<keyword evidence="5" id="KW-0410">Iron transport</keyword>
<sequence length="781" mass="85950">MICALAGSALTASAQEKSFSFDIPAQALASALESLRSRTGVHVFYAEEAIKGKTSAALSGDLTVQQAVSRLLAGSGLTHTFTSSDTVAIKRIDTGSDANTTMPAITVVGNTEYDTNDPYNTAYQTRSATTATKTDTPVMELPMSVKVVPKSVINDQQITRLDDALKNVSGVFASPGNGGTTDSFIVRGFVDFRPYYNGVRLETGWTQGGLRDTAGLERVEVLKGPASILYGRIEPGGMVNMVPKTPLATPYYSLQQQFGSYRFYRTTIDATGPVTDDKSVQYRANLAYENKGSFRDFIEGERVYFAPTVHWDISDRTQATFYVDYLHNDTAPDVGGPPRIGNRPADLPRNRNLSEPNIRAVSDDILFGVDWSHAFNDQWTFRHRFFADFTEDNENLPGAPAGLADDNRTLHRTNFGNRDNLSSTYNTTADLTGKFKTGPFEHTLLIGGDYFSFLNTFAFPTPQAVPDIDIYNPVYAGNLGLLSSLDNVGNLGYEWFGLYLQDQIKLPYDLHLLAGMRYDNANSWQDWGVWGAGFKDTNHEDKVTPRVGLLWQPIPSLSVYGNYVQGFGAPNIGVYASGGAKIKPQISEQWEAGFKKEWLDGKLNLTAAYFEITKQNIATPIANSLFFEAVGKARNRGYELDLTGEVLPGWKVIGVYSYIDSEIVSNGGVDEGHRLANVPAHGGSLWNTYTLQDGALKGLKFGAGVVARSQRQGSNENNFQLPGYAIFNALIGYETHIGKTKLTTQINADNLLDKEYFETGRADRNFWGTPRTFMGSVRLEY</sequence>
<dbReference type="Pfam" id="PF00593">
    <property type="entry name" value="TonB_dep_Rec_b-barrel"/>
    <property type="match status" value="1"/>
</dbReference>